<evidence type="ECO:0000259" key="1">
    <source>
        <dbReference type="Pfam" id="PF01844"/>
    </source>
</evidence>
<evidence type="ECO:0000313" key="2">
    <source>
        <dbReference type="EMBL" id="VFJ69231.1"/>
    </source>
</evidence>
<dbReference type="CDD" id="cd00085">
    <property type="entry name" value="HNHc"/>
    <property type="match status" value="1"/>
</dbReference>
<dbReference type="Pfam" id="PF01844">
    <property type="entry name" value="HNH"/>
    <property type="match status" value="1"/>
</dbReference>
<dbReference type="InterPro" id="IPR003615">
    <property type="entry name" value="HNH_nuc"/>
</dbReference>
<sequence>MVYLEKSQPAPACLAVEKAKANGDYKCGDVLERLSNDFRDKCYLCEYKGPATINVEHFVPHEGDKALKFDWNNLFLACGHCNNTKGAGYRGLLNCTDKNDRVDADLEYRFEPFPSPRVEIRLLVDNDRTRTTRDLLLAVYNGTTKLKRLEANNLRDALRDEMARFYELLDRHGSTDGEGEKEILAEIKGHLDSASAFTAFKRWAINFCPRRDARRNSGATAVDCEFPNSFLG</sequence>
<gene>
    <name evidence="3" type="ORF">BECKFM1743A_GA0114220_105401</name>
    <name evidence="4" type="ORF">BECKFM1743B_GA0114221_103742</name>
    <name evidence="2" type="ORF">BECKFM1743C_GA0114222_105151</name>
</gene>
<evidence type="ECO:0000313" key="4">
    <source>
        <dbReference type="EMBL" id="VFK15498.1"/>
    </source>
</evidence>
<dbReference type="EMBL" id="CAADFL010000374">
    <property type="protein sequence ID" value="VFK15498.1"/>
    <property type="molecule type" value="Genomic_DNA"/>
</dbReference>
<accession>A0A450TN91</accession>
<dbReference type="AlphaFoldDB" id="A0A450TN91"/>
<keyword evidence="2" id="KW-0378">Hydrolase</keyword>
<dbReference type="Gene3D" id="1.10.30.50">
    <property type="match status" value="1"/>
</dbReference>
<proteinExistence type="predicted"/>
<keyword evidence="2" id="KW-0255">Endonuclease</keyword>
<dbReference type="GO" id="GO:0008270">
    <property type="term" value="F:zinc ion binding"/>
    <property type="evidence" value="ECO:0007669"/>
    <property type="project" value="InterPro"/>
</dbReference>
<dbReference type="GO" id="GO:0003676">
    <property type="term" value="F:nucleic acid binding"/>
    <property type="evidence" value="ECO:0007669"/>
    <property type="project" value="InterPro"/>
</dbReference>
<feature type="domain" description="HNH" evidence="1">
    <location>
        <begin position="42"/>
        <end position="87"/>
    </location>
</feature>
<dbReference type="EMBL" id="CAADEZ010000540">
    <property type="protein sequence ID" value="VFJ70297.1"/>
    <property type="molecule type" value="Genomic_DNA"/>
</dbReference>
<dbReference type="GO" id="GO:0004519">
    <property type="term" value="F:endonuclease activity"/>
    <property type="evidence" value="ECO:0007669"/>
    <property type="project" value="UniProtKB-KW"/>
</dbReference>
<reference evidence="2" key="1">
    <citation type="submission" date="2019-02" db="EMBL/GenBank/DDBJ databases">
        <authorList>
            <person name="Gruber-Vodicka R. H."/>
            <person name="Seah K. B. B."/>
        </authorList>
    </citation>
    <scope>NUCLEOTIDE SEQUENCE</scope>
    <source>
        <strain evidence="3">BECK_BZ163</strain>
        <strain evidence="4">BECK_BZ164</strain>
        <strain evidence="2">BECK_BZ165</strain>
    </source>
</reference>
<evidence type="ECO:0000313" key="3">
    <source>
        <dbReference type="EMBL" id="VFJ70297.1"/>
    </source>
</evidence>
<dbReference type="EMBL" id="CAADFA010000515">
    <property type="protein sequence ID" value="VFJ69231.1"/>
    <property type="molecule type" value="Genomic_DNA"/>
</dbReference>
<name>A0A450TN91_9GAMM</name>
<organism evidence="2">
    <name type="scientific">Candidatus Kentrum sp. FM</name>
    <dbReference type="NCBI Taxonomy" id="2126340"/>
    <lineage>
        <taxon>Bacteria</taxon>
        <taxon>Pseudomonadati</taxon>
        <taxon>Pseudomonadota</taxon>
        <taxon>Gammaproteobacteria</taxon>
        <taxon>Candidatus Kentrum</taxon>
    </lineage>
</organism>
<protein>
    <submittedName>
        <fullName evidence="2">HNH endonuclease</fullName>
    </submittedName>
</protein>
<keyword evidence="2" id="KW-0540">Nuclease</keyword>
<dbReference type="InterPro" id="IPR002711">
    <property type="entry name" value="HNH"/>
</dbReference>